<dbReference type="InterPro" id="IPR000734">
    <property type="entry name" value="TAG_lipase"/>
</dbReference>
<evidence type="ECO:0000259" key="6">
    <source>
        <dbReference type="Pfam" id="PF00151"/>
    </source>
</evidence>
<evidence type="ECO:0000256" key="4">
    <source>
        <dbReference type="RuleBase" id="RU004262"/>
    </source>
</evidence>
<keyword evidence="3" id="KW-0964">Secreted</keyword>
<dbReference type="AlphaFoldDB" id="A0A146LZC8"/>
<dbReference type="EMBL" id="GDHC01005698">
    <property type="protein sequence ID" value="JAQ12931.1"/>
    <property type="molecule type" value="Transcribed_RNA"/>
</dbReference>
<feature type="domain" description="Lipase" evidence="6">
    <location>
        <begin position="57"/>
        <end position="334"/>
    </location>
</feature>
<dbReference type="GO" id="GO:0005615">
    <property type="term" value="C:extracellular space"/>
    <property type="evidence" value="ECO:0007669"/>
    <property type="project" value="TreeGrafter"/>
</dbReference>
<evidence type="ECO:0000256" key="2">
    <source>
        <dbReference type="ARBA" id="ARBA00010701"/>
    </source>
</evidence>
<feature type="signal peptide" evidence="5">
    <location>
        <begin position="1"/>
        <end position="20"/>
    </location>
</feature>
<evidence type="ECO:0000256" key="3">
    <source>
        <dbReference type="ARBA" id="ARBA00022525"/>
    </source>
</evidence>
<organism evidence="7">
    <name type="scientific">Lygus hesperus</name>
    <name type="common">Western plant bug</name>
    <dbReference type="NCBI Taxonomy" id="30085"/>
    <lineage>
        <taxon>Eukaryota</taxon>
        <taxon>Metazoa</taxon>
        <taxon>Ecdysozoa</taxon>
        <taxon>Arthropoda</taxon>
        <taxon>Hexapoda</taxon>
        <taxon>Insecta</taxon>
        <taxon>Pterygota</taxon>
        <taxon>Neoptera</taxon>
        <taxon>Paraneoptera</taxon>
        <taxon>Hemiptera</taxon>
        <taxon>Heteroptera</taxon>
        <taxon>Panheteroptera</taxon>
        <taxon>Cimicomorpha</taxon>
        <taxon>Miridae</taxon>
        <taxon>Mirini</taxon>
        <taxon>Lygus</taxon>
    </lineage>
</organism>
<keyword evidence="5" id="KW-0732">Signal</keyword>
<dbReference type="GO" id="GO:0016042">
    <property type="term" value="P:lipid catabolic process"/>
    <property type="evidence" value="ECO:0007669"/>
    <property type="project" value="TreeGrafter"/>
</dbReference>
<comment type="subcellular location">
    <subcellularLocation>
        <location evidence="1">Secreted</location>
    </subcellularLocation>
</comment>
<dbReference type="Gene3D" id="3.40.50.1820">
    <property type="entry name" value="alpha/beta hydrolase"/>
    <property type="match status" value="1"/>
</dbReference>
<dbReference type="PANTHER" id="PTHR11610:SF173">
    <property type="entry name" value="LIPASE DOMAIN-CONTAINING PROTEIN-RELATED"/>
    <property type="match status" value="1"/>
</dbReference>
<protein>
    <submittedName>
        <fullName evidence="7">Lipase member H</fullName>
    </submittedName>
</protein>
<evidence type="ECO:0000256" key="1">
    <source>
        <dbReference type="ARBA" id="ARBA00004613"/>
    </source>
</evidence>
<feature type="chain" id="PRO_5007527565" evidence="5">
    <location>
        <begin position="21"/>
        <end position="337"/>
    </location>
</feature>
<dbReference type="SUPFAM" id="SSF53474">
    <property type="entry name" value="alpha/beta-Hydrolases"/>
    <property type="match status" value="1"/>
</dbReference>
<accession>A0A146LZC8</accession>
<proteinExistence type="inferred from homology"/>
<dbReference type="InterPro" id="IPR013818">
    <property type="entry name" value="Lipase"/>
</dbReference>
<dbReference type="GO" id="GO:0016298">
    <property type="term" value="F:lipase activity"/>
    <property type="evidence" value="ECO:0007669"/>
    <property type="project" value="InterPro"/>
</dbReference>
<comment type="similarity">
    <text evidence="2 4">Belongs to the AB hydrolase superfamily. Lipase family.</text>
</comment>
<sequence length="337" mass="37646">MKMLTTFVLVVLLLIGPSKGDWPWHTPVENYFAISFHNPDVLWRLLDWCIPNSLIEENVFFYSYTRRNYEVPEQLWINNEMALANSNFDVTKKTKIVVHGYTADYTGTSAQGPKKEYLTYEDVNVITLDFGNINHDPPIFFYYTAAKSYKIGRFLGQFVVFLIEQGVDPDKIHIIGHSLGGHIAGFAAKYAKSKGKRIGRVTGLEPCNPVYGLNTASYRLDSDDAKFTDCISTTYGVLGLGFPVCQANFFPNGVGVSQPGCDKGDISCQHSRVVALFIESIEPQSAFEVQECDGVPQGEHTTPCRPTNRTLMGEYANPEVSGLFYLETNANPPYSRG</sequence>
<evidence type="ECO:0000313" key="7">
    <source>
        <dbReference type="EMBL" id="JAQ12931.1"/>
    </source>
</evidence>
<reference evidence="7" key="1">
    <citation type="journal article" date="2016" name="Gigascience">
        <title>De novo construction of an expanded transcriptome assembly for the western tarnished plant bug, Lygus hesperus.</title>
        <authorList>
            <person name="Tassone E.E."/>
            <person name="Geib S.M."/>
            <person name="Hall B."/>
            <person name="Fabrick J.A."/>
            <person name="Brent C.S."/>
            <person name="Hull J.J."/>
        </authorList>
    </citation>
    <scope>NUCLEOTIDE SEQUENCE</scope>
</reference>
<name>A0A146LZC8_LYGHE</name>
<gene>
    <name evidence="7" type="primary">LIPH_8</name>
    <name evidence="7" type="ORF">g.66941</name>
</gene>
<evidence type="ECO:0000256" key="5">
    <source>
        <dbReference type="SAM" id="SignalP"/>
    </source>
</evidence>
<dbReference type="InterPro" id="IPR029058">
    <property type="entry name" value="AB_hydrolase_fold"/>
</dbReference>
<dbReference type="Pfam" id="PF00151">
    <property type="entry name" value="Lipase"/>
    <property type="match status" value="1"/>
</dbReference>
<dbReference type="PANTHER" id="PTHR11610">
    <property type="entry name" value="LIPASE"/>
    <property type="match status" value="1"/>
</dbReference>
<dbReference type="PRINTS" id="PR00821">
    <property type="entry name" value="TAGLIPASE"/>
</dbReference>